<dbReference type="GO" id="GO:0003700">
    <property type="term" value="F:DNA-binding transcription factor activity"/>
    <property type="evidence" value="ECO:0007669"/>
    <property type="project" value="InterPro"/>
</dbReference>
<dbReference type="SUPFAM" id="SSF53850">
    <property type="entry name" value="Periplasmic binding protein-like II"/>
    <property type="match status" value="1"/>
</dbReference>
<keyword evidence="4" id="KW-0804">Transcription</keyword>
<organism evidence="6 7">
    <name type="scientific">Oleiagrimonas citrea</name>
    <dbReference type="NCBI Taxonomy" id="1665687"/>
    <lineage>
        <taxon>Bacteria</taxon>
        <taxon>Pseudomonadati</taxon>
        <taxon>Pseudomonadota</taxon>
        <taxon>Gammaproteobacteria</taxon>
        <taxon>Lysobacterales</taxon>
        <taxon>Rhodanobacteraceae</taxon>
        <taxon>Oleiagrimonas</taxon>
    </lineage>
</organism>
<dbReference type="InterPro" id="IPR050389">
    <property type="entry name" value="LysR-type_TF"/>
</dbReference>
<dbReference type="PANTHER" id="PTHR30118">
    <property type="entry name" value="HTH-TYPE TRANSCRIPTIONAL REGULATOR LEUO-RELATED"/>
    <property type="match status" value="1"/>
</dbReference>
<evidence type="ECO:0000256" key="4">
    <source>
        <dbReference type="ARBA" id="ARBA00023163"/>
    </source>
</evidence>
<keyword evidence="3" id="KW-0238">DNA-binding</keyword>
<feature type="domain" description="HTH lysR-type" evidence="5">
    <location>
        <begin position="4"/>
        <end position="61"/>
    </location>
</feature>
<dbReference type="PANTHER" id="PTHR30118:SF15">
    <property type="entry name" value="TRANSCRIPTIONAL REGULATORY PROTEIN"/>
    <property type="match status" value="1"/>
</dbReference>
<dbReference type="InterPro" id="IPR036390">
    <property type="entry name" value="WH_DNA-bd_sf"/>
</dbReference>
<evidence type="ECO:0000256" key="1">
    <source>
        <dbReference type="ARBA" id="ARBA00009437"/>
    </source>
</evidence>
<sequence>MDNVDLNLIIALDALLTENSVTAAARRLGLSPSAMSRTLKRLRSTTGDPLLVRAGRGLTPTPYAASLRARVHDLAQNAQAVLRPRSDAFDITRLERTFTIRANEAFIAFFSVPLLTIVTATAPGVRLHFAPKPNKDPAPLRLGPVDLEIGVVETSASDMHARPLFRDRMVGVARMGHPLLTEADITPQRYAACEHVVATPKGDVTSPVDDALDALGLRRKIRVIVPGFPDAVRIARHSDLIALVPRSCLGNACAGEGSAAAGLEEFELPVQIPQLTISAIWHPRMHNDPAHRWLRDCVASLCAEAYPTARHRPVSAPPPER</sequence>
<evidence type="ECO:0000259" key="5">
    <source>
        <dbReference type="PROSITE" id="PS50931"/>
    </source>
</evidence>
<protein>
    <submittedName>
        <fullName evidence="6">LysR family transcriptional regulator</fullName>
    </submittedName>
</protein>
<dbReference type="InterPro" id="IPR036388">
    <property type="entry name" value="WH-like_DNA-bd_sf"/>
</dbReference>
<keyword evidence="7" id="KW-1185">Reference proteome</keyword>
<dbReference type="Pfam" id="PF00126">
    <property type="entry name" value="HTH_1"/>
    <property type="match status" value="1"/>
</dbReference>
<name>A0A846ZK45_9GAMM</name>
<dbReference type="InterPro" id="IPR000847">
    <property type="entry name" value="LysR_HTH_N"/>
</dbReference>
<comment type="caution">
    <text evidence="6">The sequence shown here is derived from an EMBL/GenBank/DDBJ whole genome shotgun (WGS) entry which is preliminary data.</text>
</comment>
<dbReference type="EMBL" id="JAAZQD010000001">
    <property type="protein sequence ID" value="NKZ37751.1"/>
    <property type="molecule type" value="Genomic_DNA"/>
</dbReference>
<dbReference type="Proteomes" id="UP000541636">
    <property type="component" value="Unassembled WGS sequence"/>
</dbReference>
<reference evidence="6 7" key="1">
    <citation type="journal article" date="2017" name="Int. J. Syst. Evol. Microbiol.">
        <title>Oleiagrimonas citrea sp. nov., a marine bacterium isolated from tidal flat sediment and emended description of the genus Oleiagrimonas Fang et al. 2015 and Oleiagrimonas soli.</title>
        <authorList>
            <person name="Yang S.H."/>
            <person name="Seo H.S."/>
            <person name="Seong C.N."/>
            <person name="Kwon K.K."/>
        </authorList>
    </citation>
    <scope>NUCLEOTIDE SEQUENCE [LARGE SCALE GENOMIC DNA]</scope>
    <source>
        <strain evidence="6 7">MEBiC09124</strain>
    </source>
</reference>
<dbReference type="Pfam" id="PF03466">
    <property type="entry name" value="LysR_substrate"/>
    <property type="match status" value="1"/>
</dbReference>
<evidence type="ECO:0000256" key="2">
    <source>
        <dbReference type="ARBA" id="ARBA00023015"/>
    </source>
</evidence>
<proteinExistence type="inferred from homology"/>
<keyword evidence="2" id="KW-0805">Transcription regulation</keyword>
<dbReference type="RefSeq" id="WP_168608287.1">
    <property type="nucleotide sequence ID" value="NZ_JAAZQD010000001.1"/>
</dbReference>
<dbReference type="CDD" id="cd08460">
    <property type="entry name" value="PBP2_DntR_like_1"/>
    <property type="match status" value="1"/>
</dbReference>
<dbReference type="PROSITE" id="PS50931">
    <property type="entry name" value="HTH_LYSR"/>
    <property type="match status" value="1"/>
</dbReference>
<evidence type="ECO:0000256" key="3">
    <source>
        <dbReference type="ARBA" id="ARBA00023125"/>
    </source>
</evidence>
<dbReference type="SUPFAM" id="SSF46785">
    <property type="entry name" value="Winged helix' DNA-binding domain"/>
    <property type="match status" value="1"/>
</dbReference>
<gene>
    <name evidence="6" type="ORF">HF690_02125</name>
</gene>
<accession>A0A846ZK45</accession>
<comment type="similarity">
    <text evidence="1">Belongs to the LysR transcriptional regulatory family.</text>
</comment>
<dbReference type="AlphaFoldDB" id="A0A846ZK45"/>
<dbReference type="GO" id="GO:0003677">
    <property type="term" value="F:DNA binding"/>
    <property type="evidence" value="ECO:0007669"/>
    <property type="project" value="UniProtKB-KW"/>
</dbReference>
<dbReference type="InterPro" id="IPR005119">
    <property type="entry name" value="LysR_subst-bd"/>
</dbReference>
<dbReference type="Gene3D" id="1.10.10.10">
    <property type="entry name" value="Winged helix-like DNA-binding domain superfamily/Winged helix DNA-binding domain"/>
    <property type="match status" value="1"/>
</dbReference>
<evidence type="ECO:0000313" key="6">
    <source>
        <dbReference type="EMBL" id="NKZ37751.1"/>
    </source>
</evidence>
<dbReference type="Gene3D" id="3.40.190.10">
    <property type="entry name" value="Periplasmic binding protein-like II"/>
    <property type="match status" value="2"/>
</dbReference>
<evidence type="ECO:0000313" key="7">
    <source>
        <dbReference type="Proteomes" id="UP000541636"/>
    </source>
</evidence>